<dbReference type="OrthoDB" id="10427664at2759"/>
<dbReference type="PANTHER" id="PTHR22943">
    <property type="entry name" value="7-TRANSMEMBRANE DOMAIN RECEPTOR C.ELEGANS"/>
    <property type="match status" value="1"/>
</dbReference>
<feature type="transmembrane region" description="Helical" evidence="1">
    <location>
        <begin position="149"/>
        <end position="174"/>
    </location>
</feature>
<accession>A0A811KRE1</accession>
<dbReference type="AlphaFoldDB" id="A0A811KRE1"/>
<proteinExistence type="predicted"/>
<dbReference type="SUPFAM" id="SSF81321">
    <property type="entry name" value="Family A G protein-coupled receptor-like"/>
    <property type="match status" value="1"/>
</dbReference>
<name>A0A811KRE1_9BILA</name>
<dbReference type="InterPro" id="IPR019428">
    <property type="entry name" value="7TM_GPCR_serpentine_rcpt_Str"/>
</dbReference>
<keyword evidence="3" id="KW-1185">Reference proteome</keyword>
<organism evidence="2 3">
    <name type="scientific">Bursaphelenchus okinawaensis</name>
    <dbReference type="NCBI Taxonomy" id="465554"/>
    <lineage>
        <taxon>Eukaryota</taxon>
        <taxon>Metazoa</taxon>
        <taxon>Ecdysozoa</taxon>
        <taxon>Nematoda</taxon>
        <taxon>Chromadorea</taxon>
        <taxon>Rhabditida</taxon>
        <taxon>Tylenchina</taxon>
        <taxon>Tylenchomorpha</taxon>
        <taxon>Aphelenchoidea</taxon>
        <taxon>Aphelenchoididae</taxon>
        <taxon>Bursaphelenchus</taxon>
    </lineage>
</organism>
<dbReference type="EMBL" id="CAJFCW020000003">
    <property type="protein sequence ID" value="CAG9108103.1"/>
    <property type="molecule type" value="Genomic_DNA"/>
</dbReference>
<dbReference type="Proteomes" id="UP000614601">
    <property type="component" value="Unassembled WGS sequence"/>
</dbReference>
<gene>
    <name evidence="2" type="ORF">BOKJ2_LOCUS7168</name>
</gene>
<evidence type="ECO:0000313" key="2">
    <source>
        <dbReference type="EMBL" id="CAD5217599.1"/>
    </source>
</evidence>
<feature type="transmembrane region" description="Helical" evidence="1">
    <location>
        <begin position="6"/>
        <end position="34"/>
    </location>
</feature>
<dbReference type="Proteomes" id="UP000783686">
    <property type="component" value="Unassembled WGS sequence"/>
</dbReference>
<evidence type="ECO:0000256" key="1">
    <source>
        <dbReference type="SAM" id="Phobius"/>
    </source>
</evidence>
<dbReference type="Pfam" id="PF10326">
    <property type="entry name" value="7TM_GPCR_Str"/>
    <property type="match status" value="1"/>
</dbReference>
<reference evidence="2" key="1">
    <citation type="submission" date="2020-09" db="EMBL/GenBank/DDBJ databases">
        <authorList>
            <person name="Kikuchi T."/>
        </authorList>
    </citation>
    <scope>NUCLEOTIDE SEQUENCE</scope>
    <source>
        <strain evidence="2">SH1</strain>
    </source>
</reference>
<feature type="transmembrane region" description="Helical" evidence="1">
    <location>
        <begin position="98"/>
        <end position="121"/>
    </location>
</feature>
<keyword evidence="1" id="KW-0812">Transmembrane</keyword>
<dbReference type="EMBL" id="CAJFDH010000003">
    <property type="protein sequence ID" value="CAD5217599.1"/>
    <property type="molecule type" value="Genomic_DNA"/>
</dbReference>
<keyword evidence="1" id="KW-0472">Membrane</keyword>
<feature type="transmembrane region" description="Helical" evidence="1">
    <location>
        <begin position="46"/>
        <end position="65"/>
    </location>
</feature>
<evidence type="ECO:0008006" key="4">
    <source>
        <dbReference type="Google" id="ProtNLM"/>
    </source>
</evidence>
<protein>
    <recommendedName>
        <fullName evidence="4">G_PROTEIN_RECEP_F1_2 domain-containing protein</fullName>
    </recommendedName>
</protein>
<comment type="caution">
    <text evidence="2">The sequence shown here is derived from an EMBL/GenBank/DDBJ whole genome shotgun (WGS) entry which is preliminary data.</text>
</comment>
<feature type="transmembrane region" description="Helical" evidence="1">
    <location>
        <begin position="180"/>
        <end position="204"/>
    </location>
</feature>
<dbReference type="PANTHER" id="PTHR22943:SF248">
    <property type="entry name" value="SEVEN TM RECEPTOR"/>
    <property type="match status" value="1"/>
</dbReference>
<sequence>MLVTNAVVDLCYCVVTVFTVPNVVFASDVLLILWESPVLTRRPFDVYFCMMIQTFFIYIAFPYTFQSPNARYDKMLLDEGVEGKELIYIAGDKGANLWIIPHFGSCMLMVSVSYILIVIFYRKTKAHLKRFEVHMTSSTRRAQRQMTRIILLQAFYPIVLLGIPSFFFAFAPIINFKSKNLGVICIVSVHLTPFLNSLSVVLCVPTYRRITYRFICLASGCKNVNEISAETTNPRSISKNTNKGMSMDTLQS</sequence>
<keyword evidence="1" id="KW-1133">Transmembrane helix</keyword>
<evidence type="ECO:0000313" key="3">
    <source>
        <dbReference type="Proteomes" id="UP000614601"/>
    </source>
</evidence>